<dbReference type="OrthoDB" id="264488at2"/>
<accession>A0A1B1N2R3</accession>
<dbReference type="Proteomes" id="UP000092573">
    <property type="component" value="Chromosome"/>
</dbReference>
<gene>
    <name evidence="1" type="ORF">AWM70_14790</name>
</gene>
<evidence type="ECO:0000313" key="1">
    <source>
        <dbReference type="EMBL" id="ANS75710.1"/>
    </source>
</evidence>
<protein>
    <submittedName>
        <fullName evidence="1">Uncharacterized protein</fullName>
    </submittedName>
</protein>
<proteinExistence type="predicted"/>
<evidence type="ECO:0000313" key="2">
    <source>
        <dbReference type="Proteomes" id="UP000092573"/>
    </source>
</evidence>
<organism evidence="1 2">
    <name type="scientific">Paenibacillus yonginensis</name>
    <dbReference type="NCBI Taxonomy" id="1462996"/>
    <lineage>
        <taxon>Bacteria</taxon>
        <taxon>Bacillati</taxon>
        <taxon>Bacillota</taxon>
        <taxon>Bacilli</taxon>
        <taxon>Bacillales</taxon>
        <taxon>Paenibacillaceae</taxon>
        <taxon>Paenibacillus</taxon>
    </lineage>
</organism>
<dbReference type="EMBL" id="CP014167">
    <property type="protein sequence ID" value="ANS75710.1"/>
    <property type="molecule type" value="Genomic_DNA"/>
</dbReference>
<dbReference type="STRING" id="1462996.AWM70_14790"/>
<dbReference type="KEGG" id="pyg:AWM70_14790"/>
<sequence>MRIPMPETLEKLVLLDRELSTTYGRTIDDYIGLYINFDDEHRYSCTPDDSILFGRTGVDGDHFAFYTSRGSIVDLEEAPILFIQPMRFGYEVNLAARNLKDLLSLFISIKELYVLERFRFYKSKSDFIKDYNAYYVDQIYPRENELNFIVRLLQERIKGIKEIEDVYEYITELRKQIIL</sequence>
<name>A0A1B1N2R3_9BACL</name>
<reference evidence="1 2" key="1">
    <citation type="submission" date="2016-01" db="EMBL/GenBank/DDBJ databases">
        <title>Complete Genome Sequence of Paenibacillus yonginensis DCY84, a novel Plant Growth-Promoting Bacteria with Elicitation of Induced Systemic Resistance.</title>
        <authorList>
            <person name="Kim Y.J."/>
            <person name="Yang D.C."/>
            <person name="Sukweenadhi J."/>
        </authorList>
    </citation>
    <scope>NUCLEOTIDE SEQUENCE [LARGE SCALE GENOMIC DNA]</scope>
    <source>
        <strain evidence="1 2">DCY84</strain>
    </source>
</reference>
<dbReference type="AlphaFoldDB" id="A0A1B1N2R3"/>
<keyword evidence="2" id="KW-1185">Reference proteome</keyword>